<sequence>MAHHHHHYQTEASKRVPPRRRVSISVRAASRRLSSEFVGSAHSTTKSALFVATLSACGCARLFRDGAAEDNDDFYLCARFRISSRYDLGFFVVFSRLPN</sequence>
<dbReference type="EnsemblMetazoa" id="CJA32862.1">
    <property type="protein sequence ID" value="CJA32862.1"/>
    <property type="gene ID" value="WBGene00208709"/>
</dbReference>
<dbReference type="Proteomes" id="UP000005237">
    <property type="component" value="Unassembled WGS sequence"/>
</dbReference>
<feature type="region of interest" description="Disordered" evidence="1">
    <location>
        <begin position="1"/>
        <end position="21"/>
    </location>
</feature>
<keyword evidence="3" id="KW-1185">Reference proteome</keyword>
<reference evidence="2" key="2">
    <citation type="submission" date="2022-06" db="UniProtKB">
        <authorList>
            <consortium name="EnsemblMetazoa"/>
        </authorList>
    </citation>
    <scope>IDENTIFICATION</scope>
    <source>
        <strain evidence="2">DF5081</strain>
    </source>
</reference>
<dbReference type="AlphaFoldDB" id="A0A8R1EDP1"/>
<proteinExistence type="predicted"/>
<evidence type="ECO:0000313" key="3">
    <source>
        <dbReference type="Proteomes" id="UP000005237"/>
    </source>
</evidence>
<protein>
    <submittedName>
        <fullName evidence="2">Uncharacterized protein</fullName>
    </submittedName>
</protein>
<organism evidence="2 3">
    <name type="scientific">Caenorhabditis japonica</name>
    <dbReference type="NCBI Taxonomy" id="281687"/>
    <lineage>
        <taxon>Eukaryota</taxon>
        <taxon>Metazoa</taxon>
        <taxon>Ecdysozoa</taxon>
        <taxon>Nematoda</taxon>
        <taxon>Chromadorea</taxon>
        <taxon>Rhabditida</taxon>
        <taxon>Rhabditina</taxon>
        <taxon>Rhabditomorpha</taxon>
        <taxon>Rhabditoidea</taxon>
        <taxon>Rhabditidae</taxon>
        <taxon>Peloderinae</taxon>
        <taxon>Caenorhabditis</taxon>
    </lineage>
</organism>
<evidence type="ECO:0000313" key="2">
    <source>
        <dbReference type="EnsemblMetazoa" id="CJA32862.1"/>
    </source>
</evidence>
<evidence type="ECO:0000256" key="1">
    <source>
        <dbReference type="SAM" id="MobiDB-lite"/>
    </source>
</evidence>
<accession>A0A8R1EDP1</accession>
<name>A0A8R1EDP1_CAEJA</name>
<reference evidence="3" key="1">
    <citation type="submission" date="2010-08" db="EMBL/GenBank/DDBJ databases">
        <authorList>
            <consortium name="Caenorhabditis japonica Sequencing Consortium"/>
            <person name="Wilson R.K."/>
        </authorList>
    </citation>
    <scope>NUCLEOTIDE SEQUENCE [LARGE SCALE GENOMIC DNA]</scope>
    <source>
        <strain evidence="3">DF5081</strain>
    </source>
</reference>